<feature type="transmembrane region" description="Helical" evidence="7">
    <location>
        <begin position="108"/>
        <end position="131"/>
    </location>
</feature>
<comment type="subcellular location">
    <subcellularLocation>
        <location evidence="1">Membrane</location>
        <topology evidence="1">Multi-pass membrane protein</topology>
    </subcellularLocation>
</comment>
<keyword evidence="3 7" id="KW-1133">Transmembrane helix</keyword>
<gene>
    <name evidence="8" type="ORF">CHILSU_LOCUS3748</name>
</gene>
<dbReference type="EMBL" id="OU963910">
    <property type="protein sequence ID" value="CAH0400552.1"/>
    <property type="molecule type" value="Genomic_DNA"/>
</dbReference>
<evidence type="ECO:0000313" key="8">
    <source>
        <dbReference type="EMBL" id="CAH0400552.1"/>
    </source>
</evidence>
<dbReference type="InterPro" id="IPR059010">
    <property type="entry name" value="TMEM179-179B"/>
</dbReference>
<evidence type="ECO:0000256" key="1">
    <source>
        <dbReference type="ARBA" id="ARBA00004141"/>
    </source>
</evidence>
<proteinExistence type="inferred from homology"/>
<keyword evidence="4 7" id="KW-0472">Membrane</keyword>
<evidence type="ECO:0000313" key="9">
    <source>
        <dbReference type="Proteomes" id="UP001153292"/>
    </source>
</evidence>
<feature type="transmembrane region" description="Helical" evidence="7">
    <location>
        <begin position="143"/>
        <end position="162"/>
    </location>
</feature>
<dbReference type="Pfam" id="PF26158">
    <property type="entry name" value="Claudin_TMEM179-179B"/>
    <property type="match status" value="1"/>
</dbReference>
<feature type="transmembrane region" description="Helical" evidence="7">
    <location>
        <begin position="29"/>
        <end position="53"/>
    </location>
</feature>
<comment type="similarity">
    <text evidence="5">Belongs to the TMEM179 family.</text>
</comment>
<organism evidence="8 9">
    <name type="scientific">Chilo suppressalis</name>
    <name type="common">Asiatic rice borer moth</name>
    <dbReference type="NCBI Taxonomy" id="168631"/>
    <lineage>
        <taxon>Eukaryota</taxon>
        <taxon>Metazoa</taxon>
        <taxon>Ecdysozoa</taxon>
        <taxon>Arthropoda</taxon>
        <taxon>Hexapoda</taxon>
        <taxon>Insecta</taxon>
        <taxon>Pterygota</taxon>
        <taxon>Neoptera</taxon>
        <taxon>Endopterygota</taxon>
        <taxon>Lepidoptera</taxon>
        <taxon>Glossata</taxon>
        <taxon>Ditrysia</taxon>
        <taxon>Pyraloidea</taxon>
        <taxon>Crambidae</taxon>
        <taxon>Crambinae</taxon>
        <taxon>Chilo</taxon>
    </lineage>
</organism>
<evidence type="ECO:0000256" key="6">
    <source>
        <dbReference type="SAM" id="MobiDB-lite"/>
    </source>
</evidence>
<evidence type="ECO:0000256" key="3">
    <source>
        <dbReference type="ARBA" id="ARBA00022989"/>
    </source>
</evidence>
<feature type="region of interest" description="Disordered" evidence="6">
    <location>
        <begin position="457"/>
        <end position="530"/>
    </location>
</feature>
<evidence type="ECO:0000256" key="7">
    <source>
        <dbReference type="SAM" id="Phobius"/>
    </source>
</evidence>
<sequence>MDRISLFEEYRLIERSESNVNGVWKGVHLLLFFMAFVFGSFCTFCFHMLMYLFDEKCVLFPKLQSLTSLKHNVIYEFIPVDKETSDALPVDFLSSQWVEKSACYLPTYVPLVSGIFGLVWTTMFLMCSFGTRTHTGLQRPWRVLPPVFVFSLVMGGVCIYSSTVTHIGLNDLCLKLGEITGSSTCSYTVNVATLAYERRIRGVYQAIHLTIISAWLHTFCWLLSAALALARVALAVDFQLVRVNVSLVGDIDKILEHHETQIRTVSPDLWFNDDNPSQTSTNIPVHLVHFSESNTHSTDGEIQELYNRDILYLSDTREEKSKNSLVPSESQKLARKAASEQLPKDKQFIAKIVYDLLLNVYIHESQSEPVDKSPDSSLSDSEILEITRQYGQMKVNRESEFIDLDEPDIIARDMRAFIQEKLHEQLLQYHTGVSREETLIESTFNLHQEMKKILDAKVTSSSGSSEEPTEEKPAKKSNLKNVYVQTDKKSAKPRSQKVQISEPENVEQSTETIQDVDKETQTSNKKEKQD</sequence>
<reference evidence="8" key="1">
    <citation type="submission" date="2021-12" db="EMBL/GenBank/DDBJ databases">
        <authorList>
            <person name="King R."/>
        </authorList>
    </citation>
    <scope>NUCLEOTIDE SEQUENCE</scope>
</reference>
<dbReference type="Proteomes" id="UP001153292">
    <property type="component" value="Chromosome 17"/>
</dbReference>
<keyword evidence="9" id="KW-1185">Reference proteome</keyword>
<evidence type="ECO:0000256" key="5">
    <source>
        <dbReference type="ARBA" id="ARBA00093776"/>
    </source>
</evidence>
<keyword evidence="2 7" id="KW-0812">Transmembrane</keyword>
<feature type="compositionally biased region" description="Basic and acidic residues" evidence="6">
    <location>
        <begin position="515"/>
        <end position="530"/>
    </location>
</feature>
<evidence type="ECO:0000256" key="2">
    <source>
        <dbReference type="ARBA" id="ARBA00022692"/>
    </source>
</evidence>
<accession>A0ABN8AWH7</accession>
<name>A0ABN8AWH7_CHISP</name>
<evidence type="ECO:0000256" key="4">
    <source>
        <dbReference type="ARBA" id="ARBA00023136"/>
    </source>
</evidence>
<protein>
    <submittedName>
        <fullName evidence="8">Uncharacterized protein</fullName>
    </submittedName>
</protein>